<dbReference type="GO" id="GO:0003887">
    <property type="term" value="F:DNA-directed DNA polymerase activity"/>
    <property type="evidence" value="ECO:0007669"/>
    <property type="project" value="UniProtKB-UniRule"/>
</dbReference>
<feature type="domain" description="3'-5' exonuclease" evidence="17">
    <location>
        <begin position="340"/>
        <end position="521"/>
    </location>
</feature>
<dbReference type="InterPro" id="IPR029060">
    <property type="entry name" value="PIN-like_dom_sf"/>
</dbReference>
<dbReference type="Gene3D" id="1.10.150.20">
    <property type="entry name" value="5' to 3' exonuclease, C-terminal subdomain"/>
    <property type="match status" value="2"/>
</dbReference>
<keyword evidence="9 16" id="KW-0378">Hydrolase</keyword>
<dbReference type="SMART" id="SM00482">
    <property type="entry name" value="POLAc"/>
    <property type="match status" value="1"/>
</dbReference>
<dbReference type="InterPro" id="IPR008918">
    <property type="entry name" value="HhH2"/>
</dbReference>
<dbReference type="SMART" id="SM00279">
    <property type="entry name" value="HhH2"/>
    <property type="match status" value="1"/>
</dbReference>
<dbReference type="GO" id="GO:0003677">
    <property type="term" value="F:DNA binding"/>
    <property type="evidence" value="ECO:0007669"/>
    <property type="project" value="UniProtKB-UniRule"/>
</dbReference>
<dbReference type="InterPro" id="IPR036279">
    <property type="entry name" value="5-3_exonuclease_C_sf"/>
</dbReference>
<dbReference type="InterPro" id="IPR043502">
    <property type="entry name" value="DNA/RNA_pol_sf"/>
</dbReference>
<dbReference type="NCBIfam" id="NF004397">
    <property type="entry name" value="PRK05755.1"/>
    <property type="match status" value="1"/>
</dbReference>
<dbReference type="EMBL" id="JAIXNE010000006">
    <property type="protein sequence ID" value="MCA6078410.1"/>
    <property type="molecule type" value="Genomic_DNA"/>
</dbReference>
<organism evidence="20 21">
    <name type="scientific">Fulvivirga sedimenti</name>
    <dbReference type="NCBI Taxonomy" id="2879465"/>
    <lineage>
        <taxon>Bacteria</taxon>
        <taxon>Pseudomonadati</taxon>
        <taxon>Bacteroidota</taxon>
        <taxon>Cytophagia</taxon>
        <taxon>Cytophagales</taxon>
        <taxon>Fulvivirgaceae</taxon>
        <taxon>Fulvivirga</taxon>
    </lineage>
</organism>
<evidence type="ECO:0000256" key="7">
    <source>
        <dbReference type="ARBA" id="ARBA00022722"/>
    </source>
</evidence>
<comment type="caution">
    <text evidence="20">The sequence shown here is derived from an EMBL/GenBank/DDBJ whole genome shotgun (WGS) entry which is preliminary data.</text>
</comment>
<sequence>MSKPAKKLFLLDAYALIYRAHFAFSKNPRINSKGLNTGVMLGFTNTLLEVLQKQKPTHIAVAFDTSAPTFRHVEFEAYKANREETPEDIRVAVPIVKDIIRGFNIPILEKDGFEADDVIGTLAKKAASEGFEVFMMTPDKDFGQCVDEHVYLFKPAFMGNAVDILGVKEVKEKWDVARVDQVTDMLGLMGDSVDNIPGIPGIGPKTASKLLHEFGSVEELVANADKLKGKQKENVEKFGEQGILSKHLATIKTDVPIEFNEEALVYDGPKEEILKPLFEELEFRTIAKRVFGETAAQISQTTNGSGQLDMFSSATQDILDMDEESLNTEKDTIESAEHDYHLVSDEKTMKELAGFLAGQSAFCFDVETNSIDAVEALLVGIAFSYVPGEAFYVPVSTDIAKAANTLKYFKAVLENPEIEKIGHNIKYDILALKKYGIQVDGPVYDTMLAHYLIEPETRHGMDALAEQYLNYKPVPITELLGPKGKNQKNMADLQPEEIVEYAAEDADVTLQLKDVLDKEIESTGLGKLLRTVELPLVNVLADMEFEGVRVDENVLASMSGELQEASLKAQEEVFELAGCEFNIASPKQLGEVLFDRMKLVDKPKKTKSGQYATGEEILSKLANQHDIAAKILEFREYQKLKSTYVDALPKMISKTDGRIHTDYNQAVAATGRLSSNNPNLQNIPIRTEKGREIRKAFVARDDQHILLSADYSQIELRIVAAFAEDKEMIRAFREGRDIHTTTASRVFDVPLEEVDPNMRRKAKEVNFGIIYGISAFGLSQNLNISRTEAGDIIKAYFKEFPGIKKYMDACIEKAREKEYVETIMGRRRYLRDINSRNATMRGFAERNAINAPIQGSAADIIKLAMIEIHNWLKKEKLQTKMIMQVHDELVFDVHKDELEKVQKTVIEMMENVVELSVPMKVEAGTGENWLKAH</sequence>
<proteinExistence type="inferred from homology"/>
<evidence type="ECO:0000256" key="15">
    <source>
        <dbReference type="NCBIfam" id="TIGR00593"/>
    </source>
</evidence>
<dbReference type="InterPro" id="IPR012337">
    <property type="entry name" value="RNaseH-like_sf"/>
</dbReference>
<dbReference type="InterPro" id="IPR020046">
    <property type="entry name" value="5-3_exonucl_a-hlix_arch_N"/>
</dbReference>
<protein>
    <recommendedName>
        <fullName evidence="3 15">DNA polymerase I</fullName>
        <ecNumber evidence="2 15">2.7.7.7</ecNumber>
    </recommendedName>
</protein>
<evidence type="ECO:0000256" key="4">
    <source>
        <dbReference type="ARBA" id="ARBA00022679"/>
    </source>
</evidence>
<name>A0A9X1KZL5_9BACT</name>
<evidence type="ECO:0000256" key="13">
    <source>
        <dbReference type="ARBA" id="ARBA00023204"/>
    </source>
</evidence>
<keyword evidence="7" id="KW-0540">Nuclease</keyword>
<evidence type="ECO:0000256" key="12">
    <source>
        <dbReference type="ARBA" id="ARBA00023125"/>
    </source>
</evidence>
<evidence type="ECO:0000259" key="19">
    <source>
        <dbReference type="SMART" id="SM00482"/>
    </source>
</evidence>
<dbReference type="PANTHER" id="PTHR10133:SF27">
    <property type="entry name" value="DNA POLYMERASE NU"/>
    <property type="match status" value="1"/>
</dbReference>
<evidence type="ECO:0000256" key="16">
    <source>
        <dbReference type="RuleBase" id="RU004460"/>
    </source>
</evidence>
<feature type="domain" description="5'-3' exonuclease" evidence="18">
    <location>
        <begin position="6"/>
        <end position="267"/>
    </location>
</feature>
<dbReference type="InterPro" id="IPR020045">
    <property type="entry name" value="DNA_polI_H3TH"/>
</dbReference>
<dbReference type="Pfam" id="PF01612">
    <property type="entry name" value="DNA_pol_A_exo1"/>
    <property type="match status" value="1"/>
</dbReference>
<dbReference type="GO" id="GO:0006261">
    <property type="term" value="P:DNA-templated DNA replication"/>
    <property type="evidence" value="ECO:0007669"/>
    <property type="project" value="UniProtKB-UniRule"/>
</dbReference>
<dbReference type="SUPFAM" id="SSF88723">
    <property type="entry name" value="PIN domain-like"/>
    <property type="match status" value="1"/>
</dbReference>
<keyword evidence="13 16" id="KW-0234">DNA repair</keyword>
<keyword evidence="8 16" id="KW-0227">DNA damage</keyword>
<dbReference type="CDD" id="cd09898">
    <property type="entry name" value="H3TH_53EXO"/>
    <property type="match status" value="1"/>
</dbReference>
<dbReference type="InterPro" id="IPR002562">
    <property type="entry name" value="3'-5'_exonuclease_dom"/>
</dbReference>
<dbReference type="CDD" id="cd09859">
    <property type="entry name" value="PIN_53EXO"/>
    <property type="match status" value="1"/>
</dbReference>
<dbReference type="SMART" id="SM00475">
    <property type="entry name" value="53EXOc"/>
    <property type="match status" value="1"/>
</dbReference>
<dbReference type="Pfam" id="PF02739">
    <property type="entry name" value="5_3_exonuc_N"/>
    <property type="match status" value="1"/>
</dbReference>
<dbReference type="NCBIfam" id="TIGR00593">
    <property type="entry name" value="pola"/>
    <property type="match status" value="1"/>
</dbReference>
<dbReference type="GO" id="GO:0008409">
    <property type="term" value="F:5'-3' exonuclease activity"/>
    <property type="evidence" value="ECO:0007669"/>
    <property type="project" value="UniProtKB-UniRule"/>
</dbReference>
<evidence type="ECO:0000256" key="3">
    <source>
        <dbReference type="ARBA" id="ARBA00020311"/>
    </source>
</evidence>
<keyword evidence="6 16" id="KW-0235">DNA replication</keyword>
<evidence type="ECO:0000256" key="9">
    <source>
        <dbReference type="ARBA" id="ARBA00022801"/>
    </source>
</evidence>
<keyword evidence="21" id="KW-1185">Reference proteome</keyword>
<evidence type="ECO:0000313" key="21">
    <source>
        <dbReference type="Proteomes" id="UP001139409"/>
    </source>
</evidence>
<dbReference type="GO" id="GO:0008408">
    <property type="term" value="F:3'-5' exonuclease activity"/>
    <property type="evidence" value="ECO:0007669"/>
    <property type="project" value="UniProtKB-UniRule"/>
</dbReference>
<dbReference type="InterPro" id="IPR001098">
    <property type="entry name" value="DNA-dir_DNA_pol_A_palm_dom"/>
</dbReference>
<keyword evidence="10 16" id="KW-0269">Exonuclease</keyword>
<dbReference type="FunFam" id="1.20.1060.10:FF:000001">
    <property type="entry name" value="DNA polymerase I"/>
    <property type="match status" value="1"/>
</dbReference>
<keyword evidence="12 16" id="KW-0238">DNA-binding</keyword>
<dbReference type="Gene3D" id="3.40.50.1010">
    <property type="entry name" value="5'-nuclease"/>
    <property type="match status" value="1"/>
</dbReference>
<dbReference type="AlphaFoldDB" id="A0A9X1KZL5"/>
<dbReference type="SMART" id="SM00474">
    <property type="entry name" value="35EXOc"/>
    <property type="match status" value="1"/>
</dbReference>
<evidence type="ECO:0000256" key="5">
    <source>
        <dbReference type="ARBA" id="ARBA00022695"/>
    </source>
</evidence>
<keyword evidence="5 16" id="KW-0548">Nucleotidyltransferase</keyword>
<reference evidence="20" key="1">
    <citation type="submission" date="2021-09" db="EMBL/GenBank/DDBJ databases">
        <title>Fulvivirga sp. isolated from coastal sediment.</title>
        <authorList>
            <person name="Yu H."/>
        </authorList>
    </citation>
    <scope>NUCLEOTIDE SEQUENCE</scope>
    <source>
        <strain evidence="20">1062</strain>
    </source>
</reference>
<dbReference type="EC" id="2.7.7.7" evidence="2 15"/>
<comment type="similarity">
    <text evidence="1 16">Belongs to the DNA polymerase type-A family.</text>
</comment>
<dbReference type="SUPFAM" id="SSF53098">
    <property type="entry name" value="Ribonuclease H-like"/>
    <property type="match status" value="1"/>
</dbReference>
<evidence type="ECO:0000256" key="6">
    <source>
        <dbReference type="ARBA" id="ARBA00022705"/>
    </source>
</evidence>
<dbReference type="FunFam" id="1.10.150.20:FF:000002">
    <property type="entry name" value="DNA polymerase I"/>
    <property type="match status" value="1"/>
</dbReference>
<dbReference type="Pfam" id="PF00476">
    <property type="entry name" value="DNA_pol_A"/>
    <property type="match status" value="1"/>
</dbReference>
<dbReference type="RefSeq" id="WP_225699270.1">
    <property type="nucleotide sequence ID" value="NZ_JAIXNE010000006.1"/>
</dbReference>
<dbReference type="Gene3D" id="3.30.70.370">
    <property type="match status" value="1"/>
</dbReference>
<evidence type="ECO:0000256" key="14">
    <source>
        <dbReference type="ARBA" id="ARBA00049244"/>
    </source>
</evidence>
<dbReference type="InterPro" id="IPR002298">
    <property type="entry name" value="DNA_polymerase_A"/>
</dbReference>
<dbReference type="CDD" id="cd08637">
    <property type="entry name" value="DNA_pol_A_pol_I_C"/>
    <property type="match status" value="1"/>
</dbReference>
<evidence type="ECO:0000256" key="8">
    <source>
        <dbReference type="ARBA" id="ARBA00022763"/>
    </source>
</evidence>
<dbReference type="SUPFAM" id="SSF47807">
    <property type="entry name" value="5' to 3' exonuclease, C-terminal subdomain"/>
    <property type="match status" value="1"/>
</dbReference>
<dbReference type="PROSITE" id="PS00447">
    <property type="entry name" value="DNA_POLYMERASE_A"/>
    <property type="match status" value="1"/>
</dbReference>
<dbReference type="InterPro" id="IPR019760">
    <property type="entry name" value="DNA-dir_DNA_pol_A_CS"/>
</dbReference>
<evidence type="ECO:0000256" key="11">
    <source>
        <dbReference type="ARBA" id="ARBA00022932"/>
    </source>
</evidence>
<dbReference type="InterPro" id="IPR002421">
    <property type="entry name" value="5-3_exonuclease"/>
</dbReference>
<dbReference type="Gene3D" id="1.20.1060.10">
    <property type="entry name" value="Taq DNA Polymerase, Chain T, domain 4"/>
    <property type="match status" value="1"/>
</dbReference>
<accession>A0A9X1KZL5</accession>
<evidence type="ECO:0000259" key="18">
    <source>
        <dbReference type="SMART" id="SM00475"/>
    </source>
</evidence>
<dbReference type="InterPro" id="IPR036397">
    <property type="entry name" value="RNaseH_sf"/>
</dbReference>
<evidence type="ECO:0000259" key="17">
    <source>
        <dbReference type="SMART" id="SM00474"/>
    </source>
</evidence>
<keyword evidence="4 16" id="KW-0808">Transferase</keyword>
<keyword evidence="11 16" id="KW-0239">DNA-directed DNA polymerase</keyword>
<feature type="domain" description="DNA-directed DNA polymerase family A palm" evidence="19">
    <location>
        <begin position="690"/>
        <end position="897"/>
    </location>
</feature>
<dbReference type="InterPro" id="IPR018320">
    <property type="entry name" value="DNA_polymerase_1"/>
</dbReference>
<dbReference type="Pfam" id="PF01367">
    <property type="entry name" value="5_3_exonuc"/>
    <property type="match status" value="1"/>
</dbReference>
<dbReference type="GO" id="GO:0006302">
    <property type="term" value="P:double-strand break repair"/>
    <property type="evidence" value="ECO:0007669"/>
    <property type="project" value="TreeGrafter"/>
</dbReference>
<dbReference type="Proteomes" id="UP001139409">
    <property type="component" value="Unassembled WGS sequence"/>
</dbReference>
<comment type="function">
    <text evidence="16">In addition to polymerase activity, this DNA polymerase exhibits 3'-5' and 5'-3' exonuclease activity.</text>
</comment>
<gene>
    <name evidence="16 20" type="primary">polA</name>
    <name evidence="20" type="ORF">LDX50_26290</name>
</gene>
<dbReference type="FunFam" id="1.10.150.20:FF:000003">
    <property type="entry name" value="DNA polymerase I"/>
    <property type="match status" value="1"/>
</dbReference>
<dbReference type="SUPFAM" id="SSF56672">
    <property type="entry name" value="DNA/RNA polymerases"/>
    <property type="match status" value="1"/>
</dbReference>
<evidence type="ECO:0000256" key="10">
    <source>
        <dbReference type="ARBA" id="ARBA00022839"/>
    </source>
</evidence>
<evidence type="ECO:0000313" key="20">
    <source>
        <dbReference type="EMBL" id="MCA6078410.1"/>
    </source>
</evidence>
<evidence type="ECO:0000256" key="2">
    <source>
        <dbReference type="ARBA" id="ARBA00012417"/>
    </source>
</evidence>
<dbReference type="Gene3D" id="3.30.420.10">
    <property type="entry name" value="Ribonuclease H-like superfamily/Ribonuclease H"/>
    <property type="match status" value="1"/>
</dbReference>
<dbReference type="CDD" id="cd06139">
    <property type="entry name" value="DNA_polA_I_Ecoli_like_exo"/>
    <property type="match status" value="1"/>
</dbReference>
<comment type="catalytic activity">
    <reaction evidence="14 16">
        <text>DNA(n) + a 2'-deoxyribonucleoside 5'-triphosphate = DNA(n+1) + diphosphate</text>
        <dbReference type="Rhea" id="RHEA:22508"/>
        <dbReference type="Rhea" id="RHEA-COMP:17339"/>
        <dbReference type="Rhea" id="RHEA-COMP:17340"/>
        <dbReference type="ChEBI" id="CHEBI:33019"/>
        <dbReference type="ChEBI" id="CHEBI:61560"/>
        <dbReference type="ChEBI" id="CHEBI:173112"/>
        <dbReference type="EC" id="2.7.7.7"/>
    </reaction>
</comment>
<dbReference type="PRINTS" id="PR00868">
    <property type="entry name" value="DNAPOLI"/>
</dbReference>
<evidence type="ECO:0000256" key="1">
    <source>
        <dbReference type="ARBA" id="ARBA00007705"/>
    </source>
</evidence>
<dbReference type="PANTHER" id="PTHR10133">
    <property type="entry name" value="DNA POLYMERASE I"/>
    <property type="match status" value="1"/>
</dbReference>